<accession>A0A5K7ZVC5</accession>
<dbReference type="AlphaFoldDB" id="A0A5K7ZVC5"/>
<dbReference type="Proteomes" id="UP000425960">
    <property type="component" value="Chromosome"/>
</dbReference>
<gene>
    <name evidence="1" type="ORF">DSCO28_46870</name>
</gene>
<dbReference type="KEGG" id="dov:DSCO28_46870"/>
<evidence type="ECO:0000313" key="2">
    <source>
        <dbReference type="Proteomes" id="UP000425960"/>
    </source>
</evidence>
<sequence length="61" mass="7155">MPSNVSKNEWVDMFREIGLTEETMMKWHQLFESRHPDGHAAFLQWLGIPADEIADIRARSK</sequence>
<organism evidence="1 2">
    <name type="scientific">Desulfosarcina ovata subsp. sediminis</name>
    <dbReference type="NCBI Taxonomy" id="885957"/>
    <lineage>
        <taxon>Bacteria</taxon>
        <taxon>Pseudomonadati</taxon>
        <taxon>Thermodesulfobacteriota</taxon>
        <taxon>Desulfobacteria</taxon>
        <taxon>Desulfobacterales</taxon>
        <taxon>Desulfosarcinaceae</taxon>
        <taxon>Desulfosarcina</taxon>
    </lineage>
</organism>
<protein>
    <submittedName>
        <fullName evidence="1">Uncharacterized protein</fullName>
    </submittedName>
</protein>
<reference evidence="1 2" key="1">
    <citation type="submission" date="2019-11" db="EMBL/GenBank/DDBJ databases">
        <title>Comparative genomics of hydrocarbon-degrading Desulfosarcina strains.</title>
        <authorList>
            <person name="Watanabe M."/>
            <person name="Kojima H."/>
            <person name="Fukui M."/>
        </authorList>
    </citation>
    <scope>NUCLEOTIDE SEQUENCE [LARGE SCALE GENOMIC DNA]</scope>
    <source>
        <strain evidence="1 2">28bB2T</strain>
    </source>
</reference>
<dbReference type="EMBL" id="AP021876">
    <property type="protein sequence ID" value="BBO84121.1"/>
    <property type="molecule type" value="Genomic_DNA"/>
</dbReference>
<proteinExistence type="predicted"/>
<dbReference type="RefSeq" id="WP_155324142.1">
    <property type="nucleotide sequence ID" value="NZ_AP021876.1"/>
</dbReference>
<name>A0A5K7ZVC5_9BACT</name>
<evidence type="ECO:0000313" key="1">
    <source>
        <dbReference type="EMBL" id="BBO84121.1"/>
    </source>
</evidence>